<keyword evidence="2" id="KW-1185">Reference proteome</keyword>
<proteinExistence type="predicted"/>
<dbReference type="AlphaFoldDB" id="A0A7W9WHY0"/>
<dbReference type="EMBL" id="JACHGV010000008">
    <property type="protein sequence ID" value="MBB6079402.1"/>
    <property type="molecule type" value="Genomic_DNA"/>
</dbReference>
<evidence type="ECO:0000313" key="1">
    <source>
        <dbReference type="EMBL" id="MBB6079402.1"/>
    </source>
</evidence>
<name>A0A7W9WHY0_9ACTN</name>
<gene>
    <name evidence="1" type="ORF">HNR57_005345</name>
</gene>
<evidence type="ECO:0000313" key="2">
    <source>
        <dbReference type="Proteomes" id="UP000591537"/>
    </source>
</evidence>
<accession>A0A7W9WHY0</accession>
<organism evidence="1 2">
    <name type="scientific">Streptomyces paradoxus</name>
    <dbReference type="NCBI Taxonomy" id="66375"/>
    <lineage>
        <taxon>Bacteria</taxon>
        <taxon>Bacillati</taxon>
        <taxon>Actinomycetota</taxon>
        <taxon>Actinomycetes</taxon>
        <taxon>Kitasatosporales</taxon>
        <taxon>Streptomycetaceae</taxon>
        <taxon>Streptomyces</taxon>
    </lineage>
</organism>
<dbReference type="RefSeq" id="WP_184563529.1">
    <property type="nucleotide sequence ID" value="NZ_BAAARS010000009.1"/>
</dbReference>
<comment type="caution">
    <text evidence="1">The sequence shown here is derived from an EMBL/GenBank/DDBJ whole genome shotgun (WGS) entry which is preliminary data.</text>
</comment>
<dbReference type="Proteomes" id="UP000591537">
    <property type="component" value="Unassembled WGS sequence"/>
</dbReference>
<sequence length="53" mass="5391">MTKEAGAGAGGDEARAWDARLGWGFGLMADDPVERSAALARLAHAQGHVLGTA</sequence>
<protein>
    <submittedName>
        <fullName evidence="1">Uncharacterized protein</fullName>
    </submittedName>
</protein>
<reference evidence="1 2" key="1">
    <citation type="submission" date="2020-08" db="EMBL/GenBank/DDBJ databases">
        <title>Genomic Encyclopedia of Type Strains, Phase IV (KMG-IV): sequencing the most valuable type-strain genomes for metagenomic binning, comparative biology and taxonomic classification.</title>
        <authorList>
            <person name="Goeker M."/>
        </authorList>
    </citation>
    <scope>NUCLEOTIDE SEQUENCE [LARGE SCALE GENOMIC DNA]</scope>
    <source>
        <strain evidence="1 2">DSM 43350</strain>
    </source>
</reference>